<reference evidence="1" key="1">
    <citation type="submission" date="2020-04" db="EMBL/GenBank/DDBJ databases">
        <authorList>
            <person name="Alioto T."/>
            <person name="Alioto T."/>
            <person name="Gomez Garrido J."/>
        </authorList>
    </citation>
    <scope>NUCLEOTIDE SEQUENCE</scope>
    <source>
        <strain evidence="1">A484AB</strain>
    </source>
</reference>
<dbReference type="EMBL" id="CACRXK020026147">
    <property type="protein sequence ID" value="CAB4039992.1"/>
    <property type="molecule type" value="Genomic_DNA"/>
</dbReference>
<comment type="caution">
    <text evidence="1">The sequence shown here is derived from an EMBL/GenBank/DDBJ whole genome shotgun (WGS) entry which is preliminary data.</text>
</comment>
<proteinExistence type="predicted"/>
<evidence type="ECO:0000313" key="2">
    <source>
        <dbReference type="Proteomes" id="UP001152795"/>
    </source>
</evidence>
<dbReference type="OrthoDB" id="6135420at2759"/>
<organism evidence="1 2">
    <name type="scientific">Paramuricea clavata</name>
    <name type="common">Red gorgonian</name>
    <name type="synonym">Violescent sea-whip</name>
    <dbReference type="NCBI Taxonomy" id="317549"/>
    <lineage>
        <taxon>Eukaryota</taxon>
        <taxon>Metazoa</taxon>
        <taxon>Cnidaria</taxon>
        <taxon>Anthozoa</taxon>
        <taxon>Octocorallia</taxon>
        <taxon>Malacalcyonacea</taxon>
        <taxon>Plexauridae</taxon>
        <taxon>Paramuricea</taxon>
    </lineage>
</organism>
<gene>
    <name evidence="1" type="ORF">PACLA_8A000610</name>
</gene>
<dbReference type="PANTHER" id="PTHR47331">
    <property type="entry name" value="PHD-TYPE DOMAIN-CONTAINING PROTEIN"/>
    <property type="match status" value="1"/>
</dbReference>
<accession>A0A6S7LPN0</accession>
<dbReference type="PANTHER" id="PTHR47331:SF1">
    <property type="entry name" value="GAG-LIKE PROTEIN"/>
    <property type="match status" value="1"/>
</dbReference>
<evidence type="ECO:0000313" key="1">
    <source>
        <dbReference type="EMBL" id="CAB4039992.1"/>
    </source>
</evidence>
<dbReference type="Proteomes" id="UP001152795">
    <property type="component" value="Unassembled WGS sequence"/>
</dbReference>
<protein>
    <submittedName>
        <fullName evidence="1">Uncharacterized protein</fullName>
    </submittedName>
</protein>
<sequence>MKNQLRRLKKEPALLTEYDSIIREQVERGIVEQVAALEKVDKVHYLPHQAVIRKDAVTTKVRVVYDTSSEECKSGISLNDCLHVGLSLNPLPYSILIQFRENRIASLVGDIEKAFLNVESNIWIECISVLTQCNIKASCLKVS</sequence>
<dbReference type="AlphaFoldDB" id="A0A6S7LPN0"/>
<name>A0A6S7LPN0_PARCT</name>
<keyword evidence="2" id="KW-1185">Reference proteome</keyword>